<reference evidence="8" key="1">
    <citation type="submission" date="2020-11" db="EMBL/GenBank/DDBJ databases">
        <authorList>
            <person name="Tran Van P."/>
        </authorList>
    </citation>
    <scope>NUCLEOTIDE SEQUENCE</scope>
</reference>
<accession>A0A7R9F6G6</accession>
<evidence type="ECO:0000259" key="6">
    <source>
        <dbReference type="Pfam" id="PF06544"/>
    </source>
</evidence>
<dbReference type="CDD" id="cd24162">
    <property type="entry name" value="Prp3_C"/>
    <property type="match status" value="1"/>
</dbReference>
<evidence type="ECO:0000256" key="2">
    <source>
        <dbReference type="ARBA" id="ARBA00022664"/>
    </source>
</evidence>
<dbReference type="InterPro" id="IPR010541">
    <property type="entry name" value="Prp3_C"/>
</dbReference>
<sequence length="740" mass="83907">MATLSKKDIEDIKPYVDKAVQKFLGFSEQSLVTVAMSCLASGYDKKKTATLQALFEYQQTPGSALGDAMIHSLSRVNIKSATVTPEKWRAYIEHVIKEEDKMWALDRLADNVDHTAINTGDDNDSTEEDWQGSDSSLSKLSSLLDEKKAARLTEKIFELAEEGKVPHRPAPSKKRQHETMMLDDNEAKKARLRFEAEQMVFFPSGSPSPGQLTAIQIKEMMANAQKMIEERKRALNALRADEAPPVRAVTFRNNDAVVIRPSLFGPPPPPTIPMLIQRGDSDKARKIAALQAQIQSKLTTGVLNNIPQIRPFVQDKPAPLILNKEGRTVDVSGKEVQLSHPTPTLKANIRAKKREEFRQQLQEQVVDNLAETKFFDPRLGAKSAVRVKRALRFHEPGKFQQLANSMRMKAQLDKLQNEISQIAKKTGISSATKLALIAPKTQSAEEQVPDVEWWDSVVLRSESYFGPSGDSNLKPSAVSNLVEHPTQLRPPTEPLKPVYMPVFLTQKERKKLRRQNRREAWKEEQEKIRLGLEPPPEPKLRISNLMRVLGTEAIQDPTKIEAHVREQMAKRQKAHEEANAARRLTAEQKRDKKVRKLTEDTTLGVQVSVYRIKELSNAAKKYKVETNAHQLFMTGCVVLFKDCNVVVVEGGIKQHKKYRKLMLSRIKWEEDAVRSVDGREVPNKCVLVWEGSIKQRTFGEMKFKVCPTEKLAREHFKKHSVEHYWDLAYSGAVFEVTDDV</sequence>
<feature type="domain" description="Pre-mRNA-splicing factor 3" evidence="7">
    <location>
        <begin position="373"/>
        <end position="585"/>
    </location>
</feature>
<keyword evidence="3" id="KW-0508">mRNA splicing</keyword>
<evidence type="ECO:0000256" key="5">
    <source>
        <dbReference type="SAM" id="MobiDB-lite"/>
    </source>
</evidence>
<dbReference type="EMBL" id="OD568244">
    <property type="protein sequence ID" value="CAD7446714.1"/>
    <property type="molecule type" value="Genomic_DNA"/>
</dbReference>
<dbReference type="InterPro" id="IPR027104">
    <property type="entry name" value="Prp3"/>
</dbReference>
<evidence type="ECO:0000256" key="1">
    <source>
        <dbReference type="ARBA" id="ARBA00004123"/>
    </source>
</evidence>
<evidence type="ECO:0000256" key="4">
    <source>
        <dbReference type="ARBA" id="ARBA00023242"/>
    </source>
</evidence>
<comment type="subcellular location">
    <subcellularLocation>
        <location evidence="1">Nucleus</location>
    </subcellularLocation>
</comment>
<evidence type="ECO:0000259" key="7">
    <source>
        <dbReference type="Pfam" id="PF08572"/>
    </source>
</evidence>
<name>A0A7R9F6G6_9NEOP</name>
<feature type="region of interest" description="Disordered" evidence="5">
    <location>
        <begin position="116"/>
        <end position="135"/>
    </location>
</feature>
<proteinExistence type="predicted"/>
<dbReference type="PANTHER" id="PTHR14212">
    <property type="entry name" value="U4/U6-ASSOCIATED RNA SPLICING FACTOR-RELATED"/>
    <property type="match status" value="1"/>
</dbReference>
<keyword evidence="4" id="KW-0539">Nucleus</keyword>
<dbReference type="Pfam" id="PF08572">
    <property type="entry name" value="PRP3"/>
    <property type="match status" value="1"/>
</dbReference>
<dbReference type="PANTHER" id="PTHR14212:SF0">
    <property type="entry name" value="U4_U6 SMALL NUCLEAR RIBONUCLEOPROTEIN PRP3"/>
    <property type="match status" value="1"/>
</dbReference>
<dbReference type="AlphaFoldDB" id="A0A7R9F6G6"/>
<feature type="domain" description="Small nuclear ribonucleoprotein Prp3 C-terminal" evidence="6">
    <location>
        <begin position="608"/>
        <end position="728"/>
    </location>
</feature>
<keyword evidence="2" id="KW-0507">mRNA processing</keyword>
<gene>
    <name evidence="8" type="ORF">TBIB3V08_LOCUS9040</name>
</gene>
<protein>
    <submittedName>
        <fullName evidence="8">Uncharacterized protein</fullName>
    </submittedName>
</protein>
<dbReference type="GO" id="GO:0046540">
    <property type="term" value="C:U4/U6 x U5 tri-snRNP complex"/>
    <property type="evidence" value="ECO:0007669"/>
    <property type="project" value="InterPro"/>
</dbReference>
<organism evidence="8">
    <name type="scientific">Timema bartmani</name>
    <dbReference type="NCBI Taxonomy" id="61472"/>
    <lineage>
        <taxon>Eukaryota</taxon>
        <taxon>Metazoa</taxon>
        <taxon>Ecdysozoa</taxon>
        <taxon>Arthropoda</taxon>
        <taxon>Hexapoda</taxon>
        <taxon>Insecta</taxon>
        <taxon>Pterygota</taxon>
        <taxon>Neoptera</taxon>
        <taxon>Polyneoptera</taxon>
        <taxon>Phasmatodea</taxon>
        <taxon>Timematodea</taxon>
        <taxon>Timematoidea</taxon>
        <taxon>Timematidae</taxon>
        <taxon>Timema</taxon>
    </lineage>
</organism>
<dbReference type="Gene3D" id="1.20.1390.10">
    <property type="entry name" value="PWI domain"/>
    <property type="match status" value="1"/>
</dbReference>
<evidence type="ECO:0000313" key="8">
    <source>
        <dbReference type="EMBL" id="CAD7446714.1"/>
    </source>
</evidence>
<dbReference type="GO" id="GO:0000398">
    <property type="term" value="P:mRNA splicing, via spliceosome"/>
    <property type="evidence" value="ECO:0007669"/>
    <property type="project" value="InterPro"/>
</dbReference>
<dbReference type="Pfam" id="PF06544">
    <property type="entry name" value="Prp3_C"/>
    <property type="match status" value="1"/>
</dbReference>
<dbReference type="InterPro" id="IPR013881">
    <property type="entry name" value="Pre-mRNA_splic_Prp3_dom"/>
</dbReference>
<feature type="compositionally biased region" description="Acidic residues" evidence="5">
    <location>
        <begin position="121"/>
        <end position="131"/>
    </location>
</feature>
<evidence type="ECO:0000256" key="3">
    <source>
        <dbReference type="ARBA" id="ARBA00023187"/>
    </source>
</evidence>